<evidence type="ECO:0000313" key="3">
    <source>
        <dbReference type="EMBL" id="OEH83056.1"/>
    </source>
</evidence>
<protein>
    <submittedName>
        <fullName evidence="3">Transcriptional regulator</fullName>
    </submittedName>
</protein>
<feature type="domain" description="PucR C-terminal helix-turn-helix" evidence="2">
    <location>
        <begin position="462"/>
        <end position="517"/>
    </location>
</feature>
<dbReference type="InterPro" id="IPR025736">
    <property type="entry name" value="PucR_C-HTH_dom"/>
</dbReference>
<evidence type="ECO:0000259" key="2">
    <source>
        <dbReference type="Pfam" id="PF13556"/>
    </source>
</evidence>
<accession>A0A1E5KYU8</accession>
<dbReference type="AlphaFoldDB" id="A0A1E5KYU8"/>
<dbReference type="Gene3D" id="1.10.10.2840">
    <property type="entry name" value="PucR C-terminal helix-turn-helix domain"/>
    <property type="match status" value="1"/>
</dbReference>
<dbReference type="InterPro" id="IPR042070">
    <property type="entry name" value="PucR_C-HTH_sf"/>
</dbReference>
<dbReference type="InterPro" id="IPR051448">
    <property type="entry name" value="CdaR-like_regulators"/>
</dbReference>
<dbReference type="PANTHER" id="PTHR33744:SF16">
    <property type="entry name" value="CARBOHYDRATE DIACID REGULATOR"/>
    <property type="match status" value="1"/>
</dbReference>
<dbReference type="Pfam" id="PF13556">
    <property type="entry name" value="HTH_30"/>
    <property type="match status" value="1"/>
</dbReference>
<dbReference type="PANTHER" id="PTHR33744">
    <property type="entry name" value="CARBOHYDRATE DIACID REGULATOR"/>
    <property type="match status" value="1"/>
</dbReference>
<organism evidence="3 4">
    <name type="scientific">Enterococcus rivorum</name>
    <dbReference type="NCBI Taxonomy" id="762845"/>
    <lineage>
        <taxon>Bacteria</taxon>
        <taxon>Bacillati</taxon>
        <taxon>Bacillota</taxon>
        <taxon>Bacilli</taxon>
        <taxon>Lactobacillales</taxon>
        <taxon>Enterococcaceae</taxon>
        <taxon>Enterococcus</taxon>
    </lineage>
</organism>
<gene>
    <name evidence="3" type="ORF">BCR26_01940</name>
</gene>
<dbReference type="Proteomes" id="UP000095256">
    <property type="component" value="Unassembled WGS sequence"/>
</dbReference>
<dbReference type="Pfam" id="PF07905">
    <property type="entry name" value="PucR"/>
    <property type="match status" value="1"/>
</dbReference>
<comment type="caution">
    <text evidence="3">The sequence shown here is derived from an EMBL/GenBank/DDBJ whole genome shotgun (WGS) entry which is preliminary data.</text>
</comment>
<dbReference type="InterPro" id="IPR012914">
    <property type="entry name" value="PucR_dom"/>
</dbReference>
<proteinExistence type="predicted"/>
<feature type="domain" description="Purine catabolism PurC-like" evidence="1">
    <location>
        <begin position="7"/>
        <end position="140"/>
    </location>
</feature>
<evidence type="ECO:0000259" key="1">
    <source>
        <dbReference type="Pfam" id="PF07905"/>
    </source>
</evidence>
<keyword evidence="4" id="KW-1185">Reference proteome</keyword>
<dbReference type="STRING" id="762845.BCR26_01940"/>
<sequence>MGVKVKDLLQLPSLREAQVYAGAENLERSVTSLSFLEVSDMLFFSKNIQMNQKEYYAGELLISSFYSIKDDVDKQCQAIQCLYDLGEIGIILYYVGIVLPKLSPKVVQLAEKLGFMIICMPKNDPSLRYNEVIYEVMNAIITKQSANDSFVNEILEKVSLLPEHLRSVEMTIKMLADRVKTNIILTTSRFEIINQVMWPRNSTLGVQQIIESLQIDKKGKDNNFLIEDLSVYQKEIQQKDNGRMYLFVITEKKELPIFELDQVTEVIQVALNLWGKKHGEVSEYALVKAIINDESEKMYRLAKILSVNVSSVQLLWLVHINDLSKEKEIRAELIDQLSKFYRTCVVQMIDHCFVVLLGNYMHKHSELDITKEFMETTTHYSSIKDIIFCPRMRNTSDVREMYQLVNDVEKLFPVIYKERKIFSAAEIKSLKKAMMLATMGEQKIAEHLVILEPLMEDKEAIKTLCSFLLDSNGSFSKCSELLYVHKNTVKYRIKKISELLGYDVTCFSETYDVYMATMIYRVLNH</sequence>
<dbReference type="OrthoDB" id="142218at2"/>
<name>A0A1E5KYU8_9ENTE</name>
<evidence type="ECO:0000313" key="4">
    <source>
        <dbReference type="Proteomes" id="UP000095256"/>
    </source>
</evidence>
<dbReference type="RefSeq" id="WP_069698011.1">
    <property type="nucleotide sequence ID" value="NZ_JAGGMA010000002.1"/>
</dbReference>
<reference evidence="3 4" key="1">
    <citation type="submission" date="2016-09" db="EMBL/GenBank/DDBJ databases">
        <authorList>
            <person name="Capua I."/>
            <person name="De Benedictis P."/>
            <person name="Joannis T."/>
            <person name="Lombin L.H."/>
            <person name="Cattoli G."/>
        </authorList>
    </citation>
    <scope>NUCLEOTIDE SEQUENCE [LARGE SCALE GENOMIC DNA]</scope>
    <source>
        <strain evidence="3 4">LMG 25899</strain>
    </source>
</reference>
<dbReference type="EMBL" id="MIEK01000012">
    <property type="protein sequence ID" value="OEH83056.1"/>
    <property type="molecule type" value="Genomic_DNA"/>
</dbReference>